<name>A0A151HYF7_9HYME</name>
<dbReference type="AlphaFoldDB" id="A0A151HYF7"/>
<dbReference type="Proteomes" id="UP000078540">
    <property type="component" value="Unassembled WGS sequence"/>
</dbReference>
<dbReference type="EMBL" id="KQ976719">
    <property type="protein sequence ID" value="KYM76727.1"/>
    <property type="molecule type" value="Genomic_DNA"/>
</dbReference>
<keyword evidence="3" id="KW-1185">Reference proteome</keyword>
<feature type="compositionally biased region" description="Polar residues" evidence="1">
    <location>
        <begin position="21"/>
        <end position="38"/>
    </location>
</feature>
<reference evidence="2 3" key="1">
    <citation type="submission" date="2015-09" db="EMBL/GenBank/DDBJ databases">
        <title>Atta colombica WGS genome.</title>
        <authorList>
            <person name="Nygaard S."/>
            <person name="Hu H."/>
            <person name="Boomsma J."/>
            <person name="Zhang G."/>
        </authorList>
    </citation>
    <scope>NUCLEOTIDE SEQUENCE [LARGE SCALE GENOMIC DNA]</scope>
    <source>
        <strain evidence="2">Treedump-2</strain>
        <tissue evidence="2">Whole body</tissue>
    </source>
</reference>
<accession>A0A151HYF7</accession>
<evidence type="ECO:0000256" key="1">
    <source>
        <dbReference type="SAM" id="MobiDB-lite"/>
    </source>
</evidence>
<organism evidence="2 3">
    <name type="scientific">Atta colombica</name>
    <dbReference type="NCBI Taxonomy" id="520822"/>
    <lineage>
        <taxon>Eukaryota</taxon>
        <taxon>Metazoa</taxon>
        <taxon>Ecdysozoa</taxon>
        <taxon>Arthropoda</taxon>
        <taxon>Hexapoda</taxon>
        <taxon>Insecta</taxon>
        <taxon>Pterygota</taxon>
        <taxon>Neoptera</taxon>
        <taxon>Endopterygota</taxon>
        <taxon>Hymenoptera</taxon>
        <taxon>Apocrita</taxon>
        <taxon>Aculeata</taxon>
        <taxon>Formicoidea</taxon>
        <taxon>Formicidae</taxon>
        <taxon>Myrmicinae</taxon>
        <taxon>Atta</taxon>
    </lineage>
</organism>
<evidence type="ECO:0000313" key="2">
    <source>
        <dbReference type="EMBL" id="KYM76727.1"/>
    </source>
</evidence>
<proteinExistence type="predicted"/>
<gene>
    <name evidence="2" type="ORF">ALC53_12822</name>
</gene>
<sequence>MSAREEEFREKRKFEKRWQDSDTTSLDKYATNTRQETMNPPPLNFDYALSRETPARNNFASDESPGPKISFRKATELIPYFDDYNISLGNFTRACRKTREIQKQKKET</sequence>
<protein>
    <submittedName>
        <fullName evidence="2">Uncharacterized protein</fullName>
    </submittedName>
</protein>
<feature type="compositionally biased region" description="Basic and acidic residues" evidence="1">
    <location>
        <begin position="1"/>
        <end position="20"/>
    </location>
</feature>
<evidence type="ECO:0000313" key="3">
    <source>
        <dbReference type="Proteomes" id="UP000078540"/>
    </source>
</evidence>
<dbReference type="STRING" id="520822.A0A151HYF7"/>
<feature type="region of interest" description="Disordered" evidence="1">
    <location>
        <begin position="1"/>
        <end position="68"/>
    </location>
</feature>